<feature type="signal peptide" evidence="3">
    <location>
        <begin position="1"/>
        <end position="31"/>
    </location>
</feature>
<dbReference type="Pfam" id="PF12971">
    <property type="entry name" value="NAGLU_N"/>
    <property type="match status" value="1"/>
</dbReference>
<dbReference type="InterPro" id="IPR000421">
    <property type="entry name" value="FA58C"/>
</dbReference>
<feature type="chain" id="PRO_5047006821" description="Alpha-N-acetylglucosaminidase" evidence="3">
    <location>
        <begin position="32"/>
        <end position="1711"/>
    </location>
</feature>
<keyword evidence="7" id="KW-1185">Reference proteome</keyword>
<feature type="compositionally biased region" description="Low complexity" evidence="2">
    <location>
        <begin position="1272"/>
        <end position="1293"/>
    </location>
</feature>
<dbReference type="InterPro" id="IPR003343">
    <property type="entry name" value="Big_2"/>
</dbReference>
<dbReference type="Pfam" id="PF00754">
    <property type="entry name" value="F5_F8_type_C"/>
    <property type="match status" value="1"/>
</dbReference>
<feature type="domain" description="SLH" evidence="5">
    <location>
        <begin position="1588"/>
        <end position="1647"/>
    </location>
</feature>
<dbReference type="Pfam" id="PF02368">
    <property type="entry name" value="Big_2"/>
    <property type="match status" value="2"/>
</dbReference>
<dbReference type="PANTHER" id="PTHR12872">
    <property type="entry name" value="ALPHA-N-ACETYLGLUCOSAMINIDASE"/>
    <property type="match status" value="1"/>
</dbReference>
<organism evidence="6 7">
    <name type="scientific">Paenibacillus marchantiophytorum</name>
    <dbReference type="NCBI Taxonomy" id="1619310"/>
    <lineage>
        <taxon>Bacteria</taxon>
        <taxon>Bacillati</taxon>
        <taxon>Bacillota</taxon>
        <taxon>Bacilli</taxon>
        <taxon>Bacillales</taxon>
        <taxon>Paenibacillaceae</taxon>
        <taxon>Paenibacillus</taxon>
    </lineage>
</organism>
<keyword evidence="3" id="KW-0732">Signal</keyword>
<dbReference type="Pfam" id="PF00395">
    <property type="entry name" value="SLH"/>
    <property type="match status" value="3"/>
</dbReference>
<feature type="domain" description="SLH" evidence="5">
    <location>
        <begin position="1651"/>
        <end position="1711"/>
    </location>
</feature>
<dbReference type="SMART" id="SM00635">
    <property type="entry name" value="BID_2"/>
    <property type="match status" value="2"/>
</dbReference>
<dbReference type="InterPro" id="IPR007781">
    <property type="entry name" value="NAGLU"/>
</dbReference>
<evidence type="ECO:0008006" key="8">
    <source>
        <dbReference type="Google" id="ProtNLM"/>
    </source>
</evidence>
<keyword evidence="1" id="KW-0378">Hydrolase</keyword>
<dbReference type="Gene3D" id="2.60.40.1080">
    <property type="match status" value="2"/>
</dbReference>
<dbReference type="SUPFAM" id="SSF49373">
    <property type="entry name" value="Invasin/intimin cell-adhesion fragments"/>
    <property type="match status" value="1"/>
</dbReference>
<dbReference type="Gene3D" id="2.60.120.260">
    <property type="entry name" value="Galactose-binding domain-like"/>
    <property type="match status" value="2"/>
</dbReference>
<evidence type="ECO:0000256" key="1">
    <source>
        <dbReference type="ARBA" id="ARBA00022801"/>
    </source>
</evidence>
<proteinExistence type="predicted"/>
<reference evidence="7" key="1">
    <citation type="journal article" date="2019" name="Int. J. Syst. Evol. Microbiol.">
        <title>The Global Catalogue of Microorganisms (GCM) 10K type strain sequencing project: providing services to taxonomists for standard genome sequencing and annotation.</title>
        <authorList>
            <consortium name="The Broad Institute Genomics Platform"/>
            <consortium name="The Broad Institute Genome Sequencing Center for Infectious Disease"/>
            <person name="Wu L."/>
            <person name="Ma J."/>
        </authorList>
    </citation>
    <scope>NUCLEOTIDE SEQUENCE [LARGE SCALE GENOMIC DNA]</scope>
    <source>
        <strain evidence="7">CGMCC 1.15043</strain>
    </source>
</reference>
<dbReference type="InterPro" id="IPR024733">
    <property type="entry name" value="NAGLU_tim-barrel"/>
</dbReference>
<evidence type="ECO:0000256" key="3">
    <source>
        <dbReference type="SAM" id="SignalP"/>
    </source>
</evidence>
<dbReference type="Proteomes" id="UP000615455">
    <property type="component" value="Unassembled WGS sequence"/>
</dbReference>
<feature type="domain" description="F5/8 type C" evidence="4">
    <location>
        <begin position="734"/>
        <end position="906"/>
    </location>
</feature>
<dbReference type="Gene3D" id="3.30.379.10">
    <property type="entry name" value="Chitobiase/beta-hexosaminidase domain 2-like"/>
    <property type="match status" value="1"/>
</dbReference>
<comment type="caution">
    <text evidence="6">The sequence shown here is derived from an EMBL/GenBank/DDBJ whole genome shotgun (WGS) entry which is preliminary data.</text>
</comment>
<dbReference type="InterPro" id="IPR029018">
    <property type="entry name" value="Hex-like_dom2"/>
</dbReference>
<dbReference type="InterPro" id="IPR024732">
    <property type="entry name" value="NAGLU_C"/>
</dbReference>
<feature type="domain" description="SLH" evidence="5">
    <location>
        <begin position="1524"/>
        <end position="1587"/>
    </location>
</feature>
<dbReference type="InterPro" id="IPR008964">
    <property type="entry name" value="Invasin/intimin_cell_adhesion"/>
</dbReference>
<evidence type="ECO:0000256" key="2">
    <source>
        <dbReference type="SAM" id="MobiDB-lite"/>
    </source>
</evidence>
<accession>A0ABQ2BT58</accession>
<sequence>MQKNASLFKLMTAYILSILMLASLLPVSSYASQNPSQTCTKSVPSDNALVNLQSASQLVDRWLGCQHAGQIIIKSLSPSPDGKDTFEISPGVDQTITLAGTNTSTLLMGFNWYLKYVANADISFNEVQLNLPAVLPQPAGVIRKSANVANRFGLNDTDEGYNDPYEDWAHWEKKIDTLAMQGINQVLVYPGQEAVYFKAFQEFGYTKQELLNWIPQPAHQPWWLMQNMHSFPSAITESLIEKRIQLGRKIADRLRELGMTPVFPGYFGTVPPNFNAKSPGNAANIVAQGTWCGFQRPDWLAPTDARFNTVAAAFYRHQSEMFGDTTMFKMDLLHEGGVSGNVDIGLASKAVQDAMTAAHPGAIWVILGWGGDNPRAATIDGIDKSRMLVLDGNSDLIFADRDKDWKGTPYAFGTIWNFGGHTNLGTSLSVWNTRFFELLNKPGSALKGIALLPEALNNNPAAVEFFTEMAWHDQPLDLNAWIKQYAKARYGASDPNAEAAWQKILASVYSLPATNSSDENQSSRGMTSLYEVEPSLTASPGPLYYNSNVLASALPDLLKVRPELRNTSTYQYDLMTVVQEMLSGKGREVLSKIKEAYDAHDTIKFNELTDTFLHYIQVTDAAAATNKQMMLGNWLENAKRWASNDEERNNLEYDARSIVTVWGGNIYDYARRQYAGLVGDYYYSRWNAYFNSLKAALNTGTATSLPNWGDYGRAWANQTNVYPSEPTGNIYTIAQDLYIELANEVNLAKGKTLTASTLFNTNGQNPQSAVDGSIVTTDYAEYGTESRSPNWMQVDLGKSYLLSSINLWRYYADNRKYFDTVIAVSNDPSFAKENVTVVYNADKNNVHGFGAGTEVEYAETSSGKAFATGPVSARYVRVYANGNSTNSSSLTVGQKSHVVELEVFGMYIELPDDPVNLANGKTLTANTAFNNNGLNPDSAVDGSIEITGYSEYGTESRSPNWMQVDLGKSYLLSSINLWRYYADNRKYFDTVIAVSNDPSFAKENVIVVYNADKNNVHGFGAGTEVDYAETSSGKAFATQPVSARYVRVYANGNSTNNSSLTVGQKSHVVELEVFGKEDLVQSITVTSPSPTITVKGGSLPLSAMVLPTNARNQSVTWAVYEVGGAATDKAIINPIGLLKAVKDGTVKVVATATDGSAVFGVKSIEISGQTDVVDPGTDPVDVATINITSLGNVSTISAKSGTLQLQAAVLPVNAANKSVTWAVYEANGATATDKALINLSGILTAVKDGTVKVVATATDGSAVFGVKTISISGQNGNPGTNPGSGSSSGSGNPTAPPVKEDPTKYVPKDTELRVEPVQESQTAVTAIINRERLAQKLADLKAAGSSILNFEIPSEYERNAVQLPLDILSNSLKENKETVLTLRSHLGSYNLPLSALNREDVASLANTEGATLIIRMDKAKSQHEQQFDQSISENGMKRVSDMIDYKVILKAKDQEVEITNFGNRFITRVMNVDGTIQDSSSATAVVYDPASGELKFVPSVFSVKNGKTEATITRNTNSLYAIVQNKKTFADMNGHWAQKDVETLASKMVIDGTTDRTYTPEMQVTRAQFAALLVRGLGLQAESTPSVFTDVAATQWYASEVGTAAKYGLVQGVGEGQFNPDQLITREQMVVMMMKAVHLVQGESQPEAAKNAPFADQDQLSDYARSAVAEAVSKGLVHGKTNTTFSPQEAATRAEAAVLIKQSMQYLKLIN</sequence>
<dbReference type="InterPro" id="IPR024240">
    <property type="entry name" value="NAGLU_N"/>
</dbReference>
<dbReference type="InterPro" id="IPR001119">
    <property type="entry name" value="SLH_dom"/>
</dbReference>
<dbReference type="InterPro" id="IPR008979">
    <property type="entry name" value="Galactose-bd-like_sf"/>
</dbReference>
<gene>
    <name evidence="6" type="ORF">GCM10008018_13040</name>
</gene>
<dbReference type="SUPFAM" id="SSF49785">
    <property type="entry name" value="Galactose-binding domain-like"/>
    <property type="match status" value="2"/>
</dbReference>
<dbReference type="Pfam" id="PF05089">
    <property type="entry name" value="NAGLU"/>
    <property type="match status" value="1"/>
</dbReference>
<dbReference type="PROSITE" id="PS50022">
    <property type="entry name" value="FA58C_3"/>
    <property type="match status" value="2"/>
</dbReference>
<protein>
    <recommendedName>
        <fullName evidence="8">Alpha-N-acetylglucosaminidase</fullName>
    </recommendedName>
</protein>
<evidence type="ECO:0000259" key="4">
    <source>
        <dbReference type="PROSITE" id="PS50022"/>
    </source>
</evidence>
<dbReference type="Pfam" id="PF22633">
    <property type="entry name" value="F5_F8_type_C_2"/>
    <property type="match status" value="1"/>
</dbReference>
<feature type="region of interest" description="Disordered" evidence="2">
    <location>
        <begin position="1271"/>
        <end position="1305"/>
    </location>
</feature>
<dbReference type="EMBL" id="BMHE01000004">
    <property type="protein sequence ID" value="GGI45614.1"/>
    <property type="molecule type" value="Genomic_DNA"/>
</dbReference>
<name>A0ABQ2BT58_9BACL</name>
<dbReference type="PANTHER" id="PTHR12872:SF1">
    <property type="entry name" value="ALPHA-N-ACETYLGLUCOSAMINIDASE"/>
    <property type="match status" value="1"/>
</dbReference>
<dbReference type="Gene3D" id="1.20.120.670">
    <property type="entry name" value="N-acetyl-b-d-glucoasminidase"/>
    <property type="match status" value="1"/>
</dbReference>
<dbReference type="Pfam" id="PF12972">
    <property type="entry name" value="NAGLU_C"/>
    <property type="match status" value="1"/>
</dbReference>
<evidence type="ECO:0000313" key="6">
    <source>
        <dbReference type="EMBL" id="GGI45614.1"/>
    </source>
</evidence>
<feature type="domain" description="F5/8 type C" evidence="4">
    <location>
        <begin position="910"/>
        <end position="1076"/>
    </location>
</feature>
<evidence type="ECO:0000313" key="7">
    <source>
        <dbReference type="Proteomes" id="UP000615455"/>
    </source>
</evidence>
<dbReference type="Gene3D" id="3.20.20.80">
    <property type="entry name" value="Glycosidases"/>
    <property type="match status" value="1"/>
</dbReference>
<dbReference type="PROSITE" id="PS51272">
    <property type="entry name" value="SLH"/>
    <property type="match status" value="3"/>
</dbReference>
<dbReference type="RefSeq" id="WP_189009315.1">
    <property type="nucleotide sequence ID" value="NZ_BMHE01000004.1"/>
</dbReference>
<evidence type="ECO:0000259" key="5">
    <source>
        <dbReference type="PROSITE" id="PS51272"/>
    </source>
</evidence>